<gene>
    <name evidence="1" type="ORF">GO816_18170</name>
</gene>
<dbReference type="OrthoDB" id="675330at2"/>
<evidence type="ECO:0008006" key="3">
    <source>
        <dbReference type="Google" id="ProtNLM"/>
    </source>
</evidence>
<dbReference type="AlphaFoldDB" id="A0A6I4IR88"/>
<protein>
    <recommendedName>
        <fullName evidence="3">Sensor of ECF-type sigma factor</fullName>
    </recommendedName>
</protein>
<comment type="caution">
    <text evidence="1">The sequence shown here is derived from an EMBL/GenBank/DDBJ whole genome shotgun (WGS) entry which is preliminary data.</text>
</comment>
<sequence>MKLLLKYLLFTLMIFAGYEVFSQPPASFRSTSAPSKKLNLIREGYIETQIKLSNDEKAKFWPVYREYKEEVNSIRKAKLQNRLNKSKDQIQKDLEYDQQLVDAKKHYTKEFLKILPPDKVNRVFQSEREFTEELIKQLGERGTPDK</sequence>
<proteinExistence type="predicted"/>
<keyword evidence="2" id="KW-1185">Reference proteome</keyword>
<dbReference type="Proteomes" id="UP000434850">
    <property type="component" value="Unassembled WGS sequence"/>
</dbReference>
<accession>A0A6I4IR88</accession>
<evidence type="ECO:0000313" key="2">
    <source>
        <dbReference type="Proteomes" id="UP000434850"/>
    </source>
</evidence>
<dbReference type="EMBL" id="WQLA01000008">
    <property type="protein sequence ID" value="MVN93063.1"/>
    <property type="molecule type" value="Genomic_DNA"/>
</dbReference>
<evidence type="ECO:0000313" key="1">
    <source>
        <dbReference type="EMBL" id="MVN93063.1"/>
    </source>
</evidence>
<organism evidence="1 2">
    <name type="scientific">Mucilaginibacter aquatilis</name>
    <dbReference type="NCBI Taxonomy" id="1517760"/>
    <lineage>
        <taxon>Bacteria</taxon>
        <taxon>Pseudomonadati</taxon>
        <taxon>Bacteroidota</taxon>
        <taxon>Sphingobacteriia</taxon>
        <taxon>Sphingobacteriales</taxon>
        <taxon>Sphingobacteriaceae</taxon>
        <taxon>Mucilaginibacter</taxon>
    </lineage>
</organism>
<reference evidence="1 2" key="1">
    <citation type="submission" date="2019-12" db="EMBL/GenBank/DDBJ databases">
        <title>Mucilaginibacter sp. HME9299 genome sequencing and assembly.</title>
        <authorList>
            <person name="Kang H."/>
            <person name="Kim H."/>
            <person name="Joh K."/>
        </authorList>
    </citation>
    <scope>NUCLEOTIDE SEQUENCE [LARGE SCALE GENOMIC DNA]</scope>
    <source>
        <strain evidence="1 2">HME9299</strain>
    </source>
</reference>
<name>A0A6I4IR88_9SPHI</name>
<dbReference type="RefSeq" id="WP_157543380.1">
    <property type="nucleotide sequence ID" value="NZ_WQLA01000008.1"/>
</dbReference>